<organism evidence="1 2">
    <name type="scientific">Cyphomyrmex costatus</name>
    <dbReference type="NCBI Taxonomy" id="456900"/>
    <lineage>
        <taxon>Eukaryota</taxon>
        <taxon>Metazoa</taxon>
        <taxon>Ecdysozoa</taxon>
        <taxon>Arthropoda</taxon>
        <taxon>Hexapoda</taxon>
        <taxon>Insecta</taxon>
        <taxon>Pterygota</taxon>
        <taxon>Neoptera</taxon>
        <taxon>Endopterygota</taxon>
        <taxon>Hymenoptera</taxon>
        <taxon>Apocrita</taxon>
        <taxon>Aculeata</taxon>
        <taxon>Formicoidea</taxon>
        <taxon>Formicidae</taxon>
        <taxon>Myrmicinae</taxon>
        <taxon>Cyphomyrmex</taxon>
    </lineage>
</organism>
<dbReference type="EMBL" id="KQ977372">
    <property type="protein sequence ID" value="KYN03222.1"/>
    <property type="molecule type" value="Genomic_DNA"/>
</dbReference>
<dbReference type="Proteomes" id="UP000078542">
    <property type="component" value="Unassembled WGS sequence"/>
</dbReference>
<evidence type="ECO:0000313" key="2">
    <source>
        <dbReference type="Proteomes" id="UP000078542"/>
    </source>
</evidence>
<proteinExistence type="predicted"/>
<evidence type="ECO:0000313" key="1">
    <source>
        <dbReference type="EMBL" id="KYN03222.1"/>
    </source>
</evidence>
<protein>
    <submittedName>
        <fullName evidence="1">Uncharacterized protein</fullName>
    </submittedName>
</protein>
<dbReference type="AlphaFoldDB" id="A0A195CRV1"/>
<reference evidence="1 2" key="1">
    <citation type="submission" date="2016-03" db="EMBL/GenBank/DDBJ databases">
        <title>Cyphomyrmex costatus WGS genome.</title>
        <authorList>
            <person name="Nygaard S."/>
            <person name="Hu H."/>
            <person name="Boomsma J."/>
            <person name="Zhang G."/>
        </authorList>
    </citation>
    <scope>NUCLEOTIDE SEQUENCE [LARGE SCALE GENOMIC DNA]</scope>
    <source>
        <strain evidence="1">MS0001</strain>
        <tissue evidence="1">Whole body</tissue>
    </source>
</reference>
<name>A0A195CRV1_9HYME</name>
<keyword evidence="2" id="KW-1185">Reference proteome</keyword>
<accession>A0A195CRV1</accession>
<gene>
    <name evidence="1" type="ORF">ALC62_05885</name>
</gene>
<sequence>MHCQHFCIRKIDLRCRNGIVQRLLRLHSVKFEEFRGCGRETEPAGDDGRYIARNLQANCQFSDGPWTRSGRVRASIERTGQATCDLSTRSQKHISWMYAT</sequence>